<feature type="signal peptide" evidence="1">
    <location>
        <begin position="1"/>
        <end position="22"/>
    </location>
</feature>
<organism evidence="2 3">
    <name type="scientific">Chryseobacterium sediminis</name>
    <dbReference type="NCBI Taxonomy" id="1679494"/>
    <lineage>
        <taxon>Bacteria</taxon>
        <taxon>Pseudomonadati</taxon>
        <taxon>Bacteroidota</taxon>
        <taxon>Flavobacteriia</taxon>
        <taxon>Flavobacteriales</taxon>
        <taxon>Weeksellaceae</taxon>
        <taxon>Chryseobacterium group</taxon>
        <taxon>Chryseobacterium</taxon>
    </lineage>
</organism>
<accession>A0A5B2TMT4</accession>
<proteinExistence type="predicted"/>
<dbReference type="AlphaFoldDB" id="A0A5B2TMT4"/>
<reference evidence="2 3" key="1">
    <citation type="journal article" date="2015" name="Int. J. Syst. Evol. Microbiol.">
        <title>Chryseobacterium sediminis sp. nov., isolated from a river sediment.</title>
        <authorList>
            <person name="Kampfer P."/>
            <person name="Busse H.J."/>
            <person name="McInroy J.A."/>
            <person name="Glaeser S.P."/>
        </authorList>
    </citation>
    <scope>NUCLEOTIDE SEQUENCE [LARGE SCALE GENOMIC DNA]</scope>
    <source>
        <strain evidence="2 3">IMT-174</strain>
    </source>
</reference>
<keyword evidence="1" id="KW-0732">Signal</keyword>
<gene>
    <name evidence="2" type="ORF">FW780_21515</name>
</gene>
<dbReference type="RefSeq" id="WP_149835637.1">
    <property type="nucleotide sequence ID" value="NZ_VUNZ01000006.1"/>
</dbReference>
<evidence type="ECO:0000313" key="3">
    <source>
        <dbReference type="Proteomes" id="UP000323082"/>
    </source>
</evidence>
<protein>
    <recommendedName>
        <fullName evidence="4">C1q domain-containing protein</fullName>
    </recommendedName>
</protein>
<dbReference type="EMBL" id="VUNZ01000006">
    <property type="protein sequence ID" value="KAA2215696.1"/>
    <property type="molecule type" value="Genomic_DNA"/>
</dbReference>
<evidence type="ECO:0008006" key="4">
    <source>
        <dbReference type="Google" id="ProtNLM"/>
    </source>
</evidence>
<evidence type="ECO:0000256" key="1">
    <source>
        <dbReference type="SAM" id="SignalP"/>
    </source>
</evidence>
<sequence length="264" mass="27687">MKKTIVLTAVLSSVLTFSQVGIDTQNPQAKFHVDGAKDNAPTGVPTASQQANDVVITSAGNVGIGTVTPANKLTVKGGKFQYTDGTENNNFVLTANPSGIASWKPIGLTLNPGTLGAGVDIPSTVTANNYYDTGSYVDLPPGKYMVTCIMLLSKRNVATGGSDITAPNETWWLRTTFQDIPSVYTGPSVDIMGTNTLISGLLSSNSYYSLINGSVIISNTSGTTKRYYYFAGGISASTVNATGSLKSFGGNVFGEDNIYYQAVN</sequence>
<feature type="chain" id="PRO_5022668614" description="C1q domain-containing protein" evidence="1">
    <location>
        <begin position="23"/>
        <end position="264"/>
    </location>
</feature>
<dbReference type="Proteomes" id="UP000323082">
    <property type="component" value="Unassembled WGS sequence"/>
</dbReference>
<dbReference type="OrthoDB" id="1252924at2"/>
<name>A0A5B2TMT4_9FLAO</name>
<comment type="caution">
    <text evidence="2">The sequence shown here is derived from an EMBL/GenBank/DDBJ whole genome shotgun (WGS) entry which is preliminary data.</text>
</comment>
<evidence type="ECO:0000313" key="2">
    <source>
        <dbReference type="EMBL" id="KAA2215696.1"/>
    </source>
</evidence>